<keyword evidence="1" id="KW-1133">Transmembrane helix</keyword>
<dbReference type="RefSeq" id="WP_039489278.1">
    <property type="nucleotide sequence ID" value="NZ_CP040558.1"/>
</dbReference>
<name>A0A4P9J1N0_9GAMM</name>
<keyword evidence="1" id="KW-0472">Membrane</keyword>
<dbReference type="GeneID" id="88776017"/>
<dbReference type="AlphaFoldDB" id="A0A4P9J1N0"/>
<evidence type="ECO:0000313" key="2">
    <source>
        <dbReference type="EMBL" id="MDP4483941.1"/>
    </source>
</evidence>
<evidence type="ECO:0000313" key="4">
    <source>
        <dbReference type="Proteomes" id="UP000310065"/>
    </source>
</evidence>
<dbReference type="EMBL" id="CP040558">
    <property type="protein sequence ID" value="QCU74790.1"/>
    <property type="molecule type" value="Genomic_DNA"/>
</dbReference>
<sequence>MQTNTKAKQQPKGNNWVLTPEIMVLSILLVATLVIGITVLRGSDSIEPLADIQPITFTQADVENAQLMSNTFDSQNTNYAQHVTASKNENNDTLPN</sequence>
<gene>
    <name evidence="3" type="ORF">FFU37_10180</name>
    <name evidence="2" type="ORF">QDH73_07910</name>
</gene>
<organism evidence="3 4">
    <name type="scientific">Pseudoalteromonas distincta</name>
    <dbReference type="NCBI Taxonomy" id="77608"/>
    <lineage>
        <taxon>Bacteria</taxon>
        <taxon>Pseudomonadati</taxon>
        <taxon>Pseudomonadota</taxon>
        <taxon>Gammaproteobacteria</taxon>
        <taxon>Alteromonadales</taxon>
        <taxon>Pseudoalteromonadaceae</taxon>
        <taxon>Pseudoalteromonas</taxon>
    </lineage>
</organism>
<evidence type="ECO:0000256" key="1">
    <source>
        <dbReference type="SAM" id="Phobius"/>
    </source>
</evidence>
<protein>
    <submittedName>
        <fullName evidence="3">Uncharacterized protein</fullName>
    </submittedName>
</protein>
<dbReference type="EMBL" id="JASGWX010000005">
    <property type="protein sequence ID" value="MDP4483941.1"/>
    <property type="molecule type" value="Genomic_DNA"/>
</dbReference>
<dbReference type="KEGG" id="pdv:FFU37_10180"/>
<accession>A0A4P9J1N0</accession>
<reference evidence="2 5" key="2">
    <citation type="submission" date="2023-04" db="EMBL/GenBank/DDBJ databases">
        <title>Novel Pseudoalteromonas species isolated from Pacific coral.</title>
        <authorList>
            <person name="Videau P."/>
            <person name="Shlafstein M.D."/>
            <person name="Oline D.K."/>
            <person name="Strangman W.K."/>
            <person name="Hahnke R.L."/>
            <person name="Saw J.H."/>
            <person name="Ushijima B."/>
        </authorList>
    </citation>
    <scope>NUCLEOTIDE SEQUENCE [LARGE SCALE GENOMIC DNA]</scope>
    <source>
        <strain evidence="2 5">LMG 14908</strain>
    </source>
</reference>
<reference evidence="3 4" key="1">
    <citation type="submission" date="2019-05" db="EMBL/GenBank/DDBJ databases">
        <title>Complete genome sequence of Pseudoalteromonas sp. 16-SW-7(T) isolated from the Okhotsk Sea, Russia.</title>
        <authorList>
            <person name="Nguyen T.H."/>
            <person name="Nedashkovskaya O.I."/>
            <person name="Kim S.-G."/>
        </authorList>
    </citation>
    <scope>NUCLEOTIDE SEQUENCE [LARGE SCALE GENOMIC DNA]</scope>
    <source>
        <strain evidence="3 4">16-SW-7</strain>
    </source>
</reference>
<evidence type="ECO:0000313" key="3">
    <source>
        <dbReference type="EMBL" id="QCU74790.1"/>
    </source>
</evidence>
<dbReference type="Proteomes" id="UP001242314">
    <property type="component" value="Unassembled WGS sequence"/>
</dbReference>
<keyword evidence="5" id="KW-1185">Reference proteome</keyword>
<dbReference type="Proteomes" id="UP000310065">
    <property type="component" value="Chromosome L1"/>
</dbReference>
<evidence type="ECO:0000313" key="5">
    <source>
        <dbReference type="Proteomes" id="UP001242314"/>
    </source>
</evidence>
<proteinExistence type="predicted"/>
<feature type="transmembrane region" description="Helical" evidence="1">
    <location>
        <begin position="22"/>
        <end position="40"/>
    </location>
</feature>
<keyword evidence="1" id="KW-0812">Transmembrane</keyword>